<sequence length="722" mass="81824">MSTSADPSFIPHQLHRLCARCDGIFQSSAILKDVFQEIEVEEHHFHDNIDSLWQSAASGCHFCSLMKTNLPLPGQPGNTYEHLREEGSPLTLEIEHVEQTTSSDALFNVACRYTRGWSSIHIDDGKRHPRLHPALAQAQTCSPDHALLARNWVETCLTQHTCGHRKNGHFLPTRLFEINGSEEDLNVRLYIPSATDVELGLRYCTLSHCWGDTEVLCLTTATLQDFQQAVSVTTMPATYADAMRIAKSIGVRFLWIDSLCILQDSPDDWAQEASTMASVYENSYCNIAAAIGENSAGGCYATRDPLTFAPCRILATDTRQLYARQYWLDGSLEELEGNCDSGLFSRAWILQELLLPPRVLYFEPKSVYFECQRLRADERNVEGEERPSPAFDLASYDGTQALLTRQVFQWATQNSTTDPRFPYGLHSVWLEIVSRYCELNLSVPGDKLVALAGVAERIIAARKGEQYLSGLWRSTFLSDLPWYVDYLPLLPPMSEFRAPTWSWASVQAPHVRAWNWITLRSAEVSFMASLVDVVIVAHPNDVNKTGKIYGSRLEIKGRLRRMPLTCSTDTHDMFTHNIYYDTDAFRDSQWERAQNARRVEGSFMGRLLRAEYTDEGPEVYYLPIRRIRETDHGHLHWDKTPLCGCGIMGLLVMKVEKGFQRVGLFSMSAREWRHGFRDTSKFDSLIYPYFDECKEETIVFLDGVCRSQTGGSAVATAPTLPS</sequence>
<organism evidence="2 3">
    <name type="scientific">Podospora aff. communis PSN243</name>
    <dbReference type="NCBI Taxonomy" id="3040156"/>
    <lineage>
        <taxon>Eukaryota</taxon>
        <taxon>Fungi</taxon>
        <taxon>Dikarya</taxon>
        <taxon>Ascomycota</taxon>
        <taxon>Pezizomycotina</taxon>
        <taxon>Sordariomycetes</taxon>
        <taxon>Sordariomycetidae</taxon>
        <taxon>Sordariales</taxon>
        <taxon>Podosporaceae</taxon>
        <taxon>Podospora</taxon>
    </lineage>
</organism>
<reference evidence="2" key="1">
    <citation type="journal article" date="2023" name="Mol. Phylogenet. Evol.">
        <title>Genome-scale phylogeny and comparative genomics of the fungal order Sordariales.</title>
        <authorList>
            <person name="Hensen N."/>
            <person name="Bonometti L."/>
            <person name="Westerberg I."/>
            <person name="Brannstrom I.O."/>
            <person name="Guillou S."/>
            <person name="Cros-Aarteil S."/>
            <person name="Calhoun S."/>
            <person name="Haridas S."/>
            <person name="Kuo A."/>
            <person name="Mondo S."/>
            <person name="Pangilinan J."/>
            <person name="Riley R."/>
            <person name="LaButti K."/>
            <person name="Andreopoulos B."/>
            <person name="Lipzen A."/>
            <person name="Chen C."/>
            <person name="Yan M."/>
            <person name="Daum C."/>
            <person name="Ng V."/>
            <person name="Clum A."/>
            <person name="Steindorff A."/>
            <person name="Ohm R.A."/>
            <person name="Martin F."/>
            <person name="Silar P."/>
            <person name="Natvig D.O."/>
            <person name="Lalanne C."/>
            <person name="Gautier V."/>
            <person name="Ament-Velasquez S.L."/>
            <person name="Kruys A."/>
            <person name="Hutchinson M.I."/>
            <person name="Powell A.J."/>
            <person name="Barry K."/>
            <person name="Miller A.N."/>
            <person name="Grigoriev I.V."/>
            <person name="Debuchy R."/>
            <person name="Gladieux P."/>
            <person name="Hiltunen Thoren M."/>
            <person name="Johannesson H."/>
        </authorList>
    </citation>
    <scope>NUCLEOTIDE SEQUENCE</scope>
    <source>
        <strain evidence="2">PSN243</strain>
    </source>
</reference>
<proteinExistence type="predicted"/>
<dbReference type="Proteomes" id="UP001321760">
    <property type="component" value="Unassembled WGS sequence"/>
</dbReference>
<dbReference type="AlphaFoldDB" id="A0AAV9GNP4"/>
<evidence type="ECO:0000313" key="2">
    <source>
        <dbReference type="EMBL" id="KAK4450233.1"/>
    </source>
</evidence>
<dbReference type="PANTHER" id="PTHR33112:SF9">
    <property type="entry name" value="HETEROKARYON INCOMPATIBILITY DOMAIN-CONTAINING PROTEIN"/>
    <property type="match status" value="1"/>
</dbReference>
<keyword evidence="3" id="KW-1185">Reference proteome</keyword>
<feature type="domain" description="Heterokaryon incompatibility" evidence="1">
    <location>
        <begin position="203"/>
        <end position="352"/>
    </location>
</feature>
<protein>
    <submittedName>
        <fullName evidence="2">Heterokaryon incompatibility protein-domain-containing protein</fullName>
    </submittedName>
</protein>
<name>A0AAV9GNP4_9PEZI</name>
<evidence type="ECO:0000313" key="3">
    <source>
        <dbReference type="Proteomes" id="UP001321760"/>
    </source>
</evidence>
<dbReference type="PANTHER" id="PTHR33112">
    <property type="entry name" value="DOMAIN PROTEIN, PUTATIVE-RELATED"/>
    <property type="match status" value="1"/>
</dbReference>
<dbReference type="InterPro" id="IPR010730">
    <property type="entry name" value="HET"/>
</dbReference>
<gene>
    <name evidence="2" type="ORF">QBC34DRAFT_437494</name>
</gene>
<comment type="caution">
    <text evidence="2">The sequence shown here is derived from an EMBL/GenBank/DDBJ whole genome shotgun (WGS) entry which is preliminary data.</text>
</comment>
<dbReference type="EMBL" id="MU865933">
    <property type="protein sequence ID" value="KAK4450233.1"/>
    <property type="molecule type" value="Genomic_DNA"/>
</dbReference>
<reference evidence="2" key="2">
    <citation type="submission" date="2023-05" db="EMBL/GenBank/DDBJ databases">
        <authorList>
            <consortium name="Lawrence Berkeley National Laboratory"/>
            <person name="Steindorff A."/>
            <person name="Hensen N."/>
            <person name="Bonometti L."/>
            <person name="Westerberg I."/>
            <person name="Brannstrom I.O."/>
            <person name="Guillou S."/>
            <person name="Cros-Aarteil S."/>
            <person name="Calhoun S."/>
            <person name="Haridas S."/>
            <person name="Kuo A."/>
            <person name="Mondo S."/>
            <person name="Pangilinan J."/>
            <person name="Riley R."/>
            <person name="Labutti K."/>
            <person name="Andreopoulos B."/>
            <person name="Lipzen A."/>
            <person name="Chen C."/>
            <person name="Yanf M."/>
            <person name="Daum C."/>
            <person name="Ng V."/>
            <person name="Clum A."/>
            <person name="Ohm R."/>
            <person name="Martin F."/>
            <person name="Silar P."/>
            <person name="Natvig D."/>
            <person name="Lalanne C."/>
            <person name="Gautier V."/>
            <person name="Ament-Velasquez S.L."/>
            <person name="Kruys A."/>
            <person name="Hutchinson M.I."/>
            <person name="Powell A.J."/>
            <person name="Barry K."/>
            <person name="Miller A.N."/>
            <person name="Grigoriev I.V."/>
            <person name="Debuchy R."/>
            <person name="Gladieux P."/>
            <person name="Thoren M.H."/>
            <person name="Johannesson H."/>
        </authorList>
    </citation>
    <scope>NUCLEOTIDE SEQUENCE</scope>
    <source>
        <strain evidence="2">PSN243</strain>
    </source>
</reference>
<evidence type="ECO:0000259" key="1">
    <source>
        <dbReference type="Pfam" id="PF06985"/>
    </source>
</evidence>
<accession>A0AAV9GNP4</accession>
<dbReference type="Pfam" id="PF06985">
    <property type="entry name" value="HET"/>
    <property type="match status" value="1"/>
</dbReference>